<feature type="compositionally biased region" description="Polar residues" evidence="1">
    <location>
        <begin position="437"/>
        <end position="448"/>
    </location>
</feature>
<feature type="region of interest" description="Disordered" evidence="1">
    <location>
        <begin position="402"/>
        <end position="452"/>
    </location>
</feature>
<feature type="region of interest" description="Disordered" evidence="1">
    <location>
        <begin position="154"/>
        <end position="192"/>
    </location>
</feature>
<dbReference type="Proteomes" id="UP000738325">
    <property type="component" value="Unassembled WGS sequence"/>
</dbReference>
<feature type="compositionally biased region" description="Low complexity" evidence="1">
    <location>
        <begin position="863"/>
        <end position="885"/>
    </location>
</feature>
<feature type="compositionally biased region" description="Basic and acidic residues" evidence="1">
    <location>
        <begin position="490"/>
        <end position="504"/>
    </location>
</feature>
<feature type="region of interest" description="Disordered" evidence="1">
    <location>
        <begin position="27"/>
        <end position="58"/>
    </location>
</feature>
<keyword evidence="3" id="KW-1185">Reference proteome</keyword>
<feature type="compositionally biased region" description="Low complexity" evidence="1">
    <location>
        <begin position="27"/>
        <end position="41"/>
    </location>
</feature>
<feature type="region of interest" description="Disordered" evidence="1">
    <location>
        <begin position="957"/>
        <end position="985"/>
    </location>
</feature>
<dbReference type="AlphaFoldDB" id="A0A9P6UPM6"/>
<evidence type="ECO:0000313" key="3">
    <source>
        <dbReference type="Proteomes" id="UP000738325"/>
    </source>
</evidence>
<sequence length="985" mass="105123">MVASPLTAPAILPQGIQLLPPGQSRLQVQQQSSLESLYQDQHYSHQGPEQQQQQQQQLDDMAGEFLVQDIADHPTGITQGSPVFMPLQQQQQQQHHHHQHHHQQHQHHSGELEEELNIYDYIHAKQEDEDDDAHQDSLSSMLLDKDNTVVADISPEDSRSSLRQSPVSSASSPAISIHSPPSPSPSLSSLTSGAHLDLATDPINGEDGAPALDSVAIGAIHIKQESVDDPTLLNGHSFMDSGMDVYISEDSSLLPPPPHQDLFRTLMEELQTQAAIQREKFYSATTGSGTGMDSVDFLFDVPQSQPQAQAQVQLSASTQTKPVPNFTMETVTDPKMVLTDASSVHALPQQSDASAGSSLELSPMQLDAPSIASDVVSALSTALKTGIASASGVTDDVMMETAEPEGDLPSSPTYSSTSSGSVTPELTSPSLPPTNTMASGTGYSPVSRSSDRTEIARVTFTRIVDQHSAIAMSDASGTLSITELSLQSESEQRSTARRSSEAWKDELEDPSIIAIQPAPAKRRRLSHHVDTQRSSISPTLNALPSPPSSVRTTPPLQPVAVDMSSSVDALRLPPSCIEQDEKTSATQLISPTSPSPPSYFVRPVSPSGRRGMASDGSDTGSLVDTLNKESTLDRKPVFPNASNKRPWTTEEEKLLLQLVDNMTPIKDIAETLNRSVHSVRSRRQVLTDPGFVKGNGHAQPRRSKPDPSSKLPTYSQMAFLSLARLHELQGTLNDVASMVEKLFSRHLNRIPRTGHKNLQIWRAQISDALAHEKGHPRPRFESFGVKRGRQWVYRLTDFGKGVMEAMGGVDQICDDLLKNNEMAGAGLGPDGESTGAGGAGAGLGQGNGYGYSYCPDAVHKVESGSTSLPASSSSRKSSMSSASSLSDKDSCEEASAESIAASNAIANAMAAMAAGLAAMTAAEDEKHAAAALASPVLKAEPVETTTLGIQVKERVVRSKHGAGVGDTKLSASPPSSGRQGRKAKA</sequence>
<comment type="caution">
    <text evidence="2">The sequence shown here is derived from an EMBL/GenBank/DDBJ whole genome shotgun (WGS) entry which is preliminary data.</text>
</comment>
<feature type="region of interest" description="Disordered" evidence="1">
    <location>
        <begin position="687"/>
        <end position="712"/>
    </location>
</feature>
<proteinExistence type="predicted"/>
<dbReference type="EMBL" id="JAAAIP010000628">
    <property type="protein sequence ID" value="KAG0314288.1"/>
    <property type="molecule type" value="Genomic_DNA"/>
</dbReference>
<dbReference type="OrthoDB" id="2427028at2759"/>
<feature type="region of interest" description="Disordered" evidence="1">
    <location>
        <begin position="530"/>
        <end position="551"/>
    </location>
</feature>
<organism evidence="2 3">
    <name type="scientific">Dissophora globulifera</name>
    <dbReference type="NCBI Taxonomy" id="979702"/>
    <lineage>
        <taxon>Eukaryota</taxon>
        <taxon>Fungi</taxon>
        <taxon>Fungi incertae sedis</taxon>
        <taxon>Mucoromycota</taxon>
        <taxon>Mortierellomycotina</taxon>
        <taxon>Mortierellomycetes</taxon>
        <taxon>Mortierellales</taxon>
        <taxon>Mortierellaceae</taxon>
        <taxon>Dissophora</taxon>
    </lineage>
</organism>
<evidence type="ECO:0000313" key="2">
    <source>
        <dbReference type="EMBL" id="KAG0314288.1"/>
    </source>
</evidence>
<feature type="region of interest" description="Disordered" evidence="1">
    <location>
        <begin position="485"/>
        <end position="504"/>
    </location>
</feature>
<feature type="region of interest" description="Disordered" evidence="1">
    <location>
        <begin position="87"/>
        <end position="111"/>
    </location>
</feature>
<reference evidence="2" key="1">
    <citation type="journal article" date="2020" name="Fungal Divers.">
        <title>Resolving the Mortierellaceae phylogeny through synthesis of multi-gene phylogenetics and phylogenomics.</title>
        <authorList>
            <person name="Vandepol N."/>
            <person name="Liber J."/>
            <person name="Desiro A."/>
            <person name="Na H."/>
            <person name="Kennedy M."/>
            <person name="Barry K."/>
            <person name="Grigoriev I.V."/>
            <person name="Miller A.N."/>
            <person name="O'Donnell K."/>
            <person name="Stajich J.E."/>
            <person name="Bonito G."/>
        </authorList>
    </citation>
    <scope>NUCLEOTIDE SEQUENCE</scope>
    <source>
        <strain evidence="2">REB-010B</strain>
    </source>
</reference>
<evidence type="ECO:0000256" key="1">
    <source>
        <dbReference type="SAM" id="MobiDB-lite"/>
    </source>
</evidence>
<feature type="compositionally biased region" description="Low complexity" evidence="1">
    <location>
        <begin position="161"/>
        <end position="189"/>
    </location>
</feature>
<accession>A0A9P6UPM6</accession>
<feature type="compositionally biased region" description="Basic residues" evidence="1">
    <location>
        <begin position="94"/>
        <end position="107"/>
    </location>
</feature>
<feature type="compositionally biased region" description="Polar residues" evidence="1">
    <location>
        <begin position="532"/>
        <end position="542"/>
    </location>
</feature>
<name>A0A9P6UPM6_9FUNG</name>
<feature type="compositionally biased region" description="Polar residues" evidence="1">
    <location>
        <begin position="969"/>
        <end position="978"/>
    </location>
</feature>
<feature type="compositionally biased region" description="Low complexity" evidence="1">
    <location>
        <begin position="409"/>
        <end position="436"/>
    </location>
</feature>
<feature type="region of interest" description="Disordered" evidence="1">
    <location>
        <begin position="862"/>
        <end position="889"/>
    </location>
</feature>
<gene>
    <name evidence="2" type="ORF">BGZ99_008229</name>
</gene>
<protein>
    <submittedName>
        <fullName evidence="2">Uncharacterized protein</fullName>
    </submittedName>
</protein>